<keyword evidence="2" id="KW-0813">Transport</keyword>
<reference evidence="8 9" key="1">
    <citation type="journal article" date="2014" name="Antonie Van Leeuwenhoek">
        <title>Hyphomonas beringensis sp. nov. and Hyphomonas chukchiensis sp. nov., isolated from surface seawater of the Bering Sea and Chukchi Sea.</title>
        <authorList>
            <person name="Li C."/>
            <person name="Lai Q."/>
            <person name="Li G."/>
            <person name="Dong C."/>
            <person name="Wang J."/>
            <person name="Liao Y."/>
            <person name="Shao Z."/>
        </authorList>
    </citation>
    <scope>NUCLEOTIDE SEQUENCE [LARGE SCALE GENOMIC DNA]</scope>
    <source>
        <strain evidence="8 9">MHS-3</strain>
    </source>
</reference>
<keyword evidence="9" id="KW-1185">Reference proteome</keyword>
<organism evidence="8 9">
    <name type="scientific">Hyphomonas adhaerens MHS-3</name>
    <dbReference type="NCBI Taxonomy" id="1280949"/>
    <lineage>
        <taxon>Bacteria</taxon>
        <taxon>Pseudomonadati</taxon>
        <taxon>Pseudomonadota</taxon>
        <taxon>Alphaproteobacteria</taxon>
        <taxon>Hyphomonadales</taxon>
        <taxon>Hyphomonadaceae</taxon>
        <taxon>Hyphomonas</taxon>
    </lineage>
</organism>
<feature type="domain" description="Major facilitator superfamily (MFS) profile" evidence="7">
    <location>
        <begin position="21"/>
        <end position="422"/>
    </location>
</feature>
<dbReference type="STRING" id="1280949.HAD_11120"/>
<feature type="transmembrane region" description="Helical" evidence="6">
    <location>
        <begin position="269"/>
        <end position="288"/>
    </location>
</feature>
<evidence type="ECO:0000256" key="1">
    <source>
        <dbReference type="ARBA" id="ARBA00004141"/>
    </source>
</evidence>
<comment type="caution">
    <text evidence="8">The sequence shown here is derived from an EMBL/GenBank/DDBJ whole genome shotgun (WGS) entry which is preliminary data.</text>
</comment>
<dbReference type="eggNOG" id="COG2814">
    <property type="taxonomic scope" value="Bacteria"/>
</dbReference>
<evidence type="ECO:0000313" key="8">
    <source>
        <dbReference type="EMBL" id="KCZ86233.1"/>
    </source>
</evidence>
<dbReference type="Pfam" id="PF07690">
    <property type="entry name" value="MFS_1"/>
    <property type="match status" value="1"/>
</dbReference>
<dbReference type="GO" id="GO:0016020">
    <property type="term" value="C:membrane"/>
    <property type="evidence" value="ECO:0007669"/>
    <property type="project" value="UniProtKB-SubCell"/>
</dbReference>
<dbReference type="RefSeq" id="WP_035571071.1">
    <property type="nucleotide sequence ID" value="NZ_ARYH01000001.1"/>
</dbReference>
<keyword evidence="4 6" id="KW-1133">Transmembrane helix</keyword>
<feature type="transmembrane region" description="Helical" evidence="6">
    <location>
        <begin position="359"/>
        <end position="379"/>
    </location>
</feature>
<keyword evidence="3 6" id="KW-0812">Transmembrane</keyword>
<dbReference type="AlphaFoldDB" id="A0A069E818"/>
<feature type="transmembrane region" description="Helical" evidence="6">
    <location>
        <begin position="60"/>
        <end position="80"/>
    </location>
</feature>
<keyword evidence="5 6" id="KW-0472">Membrane</keyword>
<dbReference type="GO" id="GO:0022857">
    <property type="term" value="F:transmembrane transporter activity"/>
    <property type="evidence" value="ECO:0007669"/>
    <property type="project" value="InterPro"/>
</dbReference>
<evidence type="ECO:0000256" key="6">
    <source>
        <dbReference type="SAM" id="Phobius"/>
    </source>
</evidence>
<feature type="transmembrane region" description="Helical" evidence="6">
    <location>
        <begin position="326"/>
        <end position="347"/>
    </location>
</feature>
<accession>A0A069E818</accession>
<evidence type="ECO:0000256" key="3">
    <source>
        <dbReference type="ARBA" id="ARBA00022692"/>
    </source>
</evidence>
<dbReference type="InterPro" id="IPR044770">
    <property type="entry name" value="MFS_spinster-like"/>
</dbReference>
<sequence length="432" mass="45710">MTLNTSSPKAGMMGTTSRAYVLGLLTLVYTFNHIDRQILVILLEPIKADLNLNDTQLGLLSGLAFAAFYATLGIPIAMWADRGDRRKIITLALAVWSGMTAFSGLAQNYWHLLIARMGVGVGEAGGTPPATSIISDLYGPKERATALGIYTTGIGIGILAGFIIGGIVYEAWGWRAAFFIAGVPGLLLALLVRFTLKEPVRGAVEARADVGIAPTLKETLAFIGGQTSFLFLLAGCCLICISANAFLVFTSSHLQRTYGVGPGDVSIPLGILIGGVGGVGAVVVGRLCDRLSSTDLRWRPWTIAACAALALPFAWMFLQAPSIELAYVWNIVPSFIGLVYASIAYTASQELVGLRMRSFASAFMLFCLTLIGIGGGPTLAGWLSTHFSEAGSTTPLKSALEIILALNALSVVFLFLSGRTYDRDAKRAAATS</sequence>
<name>A0A069E818_9PROT</name>
<feature type="transmembrane region" description="Helical" evidence="6">
    <location>
        <begin position="229"/>
        <end position="249"/>
    </location>
</feature>
<evidence type="ECO:0000256" key="2">
    <source>
        <dbReference type="ARBA" id="ARBA00022448"/>
    </source>
</evidence>
<dbReference type="EMBL" id="ARYH01000001">
    <property type="protein sequence ID" value="KCZ86233.1"/>
    <property type="molecule type" value="Genomic_DNA"/>
</dbReference>
<gene>
    <name evidence="8" type="ORF">HAD_11120</name>
</gene>
<feature type="transmembrane region" description="Helical" evidence="6">
    <location>
        <begin position="300"/>
        <end position="320"/>
    </location>
</feature>
<dbReference type="Gene3D" id="1.20.1250.20">
    <property type="entry name" value="MFS general substrate transporter like domains"/>
    <property type="match status" value="2"/>
</dbReference>
<dbReference type="PROSITE" id="PS50850">
    <property type="entry name" value="MFS"/>
    <property type="match status" value="1"/>
</dbReference>
<protein>
    <submittedName>
        <fullName evidence="8">Major facilitator family transporter</fullName>
    </submittedName>
</protein>
<feature type="transmembrane region" description="Helical" evidence="6">
    <location>
        <begin position="399"/>
        <end position="417"/>
    </location>
</feature>
<evidence type="ECO:0000256" key="5">
    <source>
        <dbReference type="ARBA" id="ARBA00023136"/>
    </source>
</evidence>
<dbReference type="InterPro" id="IPR011701">
    <property type="entry name" value="MFS"/>
</dbReference>
<dbReference type="InterPro" id="IPR036259">
    <property type="entry name" value="MFS_trans_sf"/>
</dbReference>
<evidence type="ECO:0000259" key="7">
    <source>
        <dbReference type="PROSITE" id="PS50850"/>
    </source>
</evidence>
<feature type="transmembrane region" description="Helical" evidence="6">
    <location>
        <begin position="147"/>
        <end position="168"/>
    </location>
</feature>
<dbReference type="CDD" id="cd17328">
    <property type="entry name" value="MFS_spinster_like"/>
    <property type="match status" value="1"/>
</dbReference>
<dbReference type="InterPro" id="IPR020846">
    <property type="entry name" value="MFS_dom"/>
</dbReference>
<dbReference type="OrthoDB" id="7473300at2"/>
<dbReference type="PATRIC" id="fig|1280949.3.peg.2274"/>
<dbReference type="PANTHER" id="PTHR23505">
    <property type="entry name" value="SPINSTER"/>
    <property type="match status" value="1"/>
</dbReference>
<dbReference type="SUPFAM" id="SSF103473">
    <property type="entry name" value="MFS general substrate transporter"/>
    <property type="match status" value="1"/>
</dbReference>
<dbReference type="Proteomes" id="UP000027446">
    <property type="component" value="Unassembled WGS sequence"/>
</dbReference>
<feature type="transmembrane region" description="Helical" evidence="6">
    <location>
        <begin position="174"/>
        <end position="192"/>
    </location>
</feature>
<proteinExistence type="predicted"/>
<comment type="subcellular location">
    <subcellularLocation>
        <location evidence="1">Membrane</location>
        <topology evidence="1">Multi-pass membrane protein</topology>
    </subcellularLocation>
</comment>
<evidence type="ECO:0000313" key="9">
    <source>
        <dbReference type="Proteomes" id="UP000027446"/>
    </source>
</evidence>
<evidence type="ECO:0000256" key="4">
    <source>
        <dbReference type="ARBA" id="ARBA00022989"/>
    </source>
</evidence>
<dbReference type="PANTHER" id="PTHR23505:SF79">
    <property type="entry name" value="PROTEIN SPINSTER"/>
    <property type="match status" value="1"/>
</dbReference>